<evidence type="ECO:0000259" key="3">
    <source>
        <dbReference type="Pfam" id="PF00561"/>
    </source>
</evidence>
<protein>
    <recommendedName>
        <fullName evidence="3">AB hydrolase-1 domain-containing protein</fullName>
    </recommendedName>
</protein>
<gene>
    <name evidence="4" type="ORF">SAMN05216387_10477</name>
</gene>
<comment type="similarity">
    <text evidence="1">Belongs to the AB hydrolase superfamily. AB hydrolase 4 family.</text>
</comment>
<dbReference type="InterPro" id="IPR012020">
    <property type="entry name" value="ABHD4"/>
</dbReference>
<dbReference type="SUPFAM" id="SSF53474">
    <property type="entry name" value="alpha/beta-Hydrolases"/>
    <property type="match status" value="1"/>
</dbReference>
<dbReference type="RefSeq" id="WP_090828314.1">
    <property type="nucleotide sequence ID" value="NZ_FOBH01000004.1"/>
</dbReference>
<sequence>MNISLLPVRAKPYIAPAWLRGGNAQTIYPYLLSRPFIPFRRERWELDDGDFIDIDWLAGHHDAPLVVLFHGLEGSSSSHYVLSIMGMLQDLGWRGAVVHFRGCSGSPNRLPRAYHAGDSTEIDLVLRRIAVQNKRLGFAVPVFAVGVSLGGNALLKWLGEQGKQASRLLDGVVTISVPLDLAAAGKTLASGFNLLYTRHFLDTLKRKALEKLDRFPGLFDAEAVAACQTLYEFDNLVTAPLHGFRNTEDYWDRSSSKPWLKHIEVPTLVINALNDPFMPPSALPGPHDVSSAVVLEFPEQGGHAGFLNPPFPGRLTWLPERIISFFEERGAGLDYNLQASKAELEVSRITS</sequence>
<evidence type="ECO:0000313" key="5">
    <source>
        <dbReference type="Proteomes" id="UP000198620"/>
    </source>
</evidence>
<dbReference type="STRING" id="1233.SAMN05216387_10477"/>
<dbReference type="InterPro" id="IPR000073">
    <property type="entry name" value="AB_hydrolase_1"/>
</dbReference>
<dbReference type="OrthoDB" id="332676at2"/>
<dbReference type="PANTHER" id="PTHR10794:SF94">
    <property type="entry name" value="ESTERASE YHET-RELATED"/>
    <property type="match status" value="1"/>
</dbReference>
<dbReference type="GO" id="GO:0047372">
    <property type="term" value="F:monoacylglycerol lipase activity"/>
    <property type="evidence" value="ECO:0007669"/>
    <property type="project" value="TreeGrafter"/>
</dbReference>
<dbReference type="InterPro" id="IPR029058">
    <property type="entry name" value="AB_hydrolase_fold"/>
</dbReference>
<name>A0A1H7LJ28_9PROT</name>
<evidence type="ECO:0000256" key="2">
    <source>
        <dbReference type="PIRSR" id="PIRSR005211-1"/>
    </source>
</evidence>
<dbReference type="GO" id="GO:0034338">
    <property type="term" value="F:short-chain carboxylesterase activity"/>
    <property type="evidence" value="ECO:0007669"/>
    <property type="project" value="TreeGrafter"/>
</dbReference>
<feature type="domain" description="AB hydrolase-1" evidence="3">
    <location>
        <begin position="64"/>
        <end position="308"/>
    </location>
</feature>
<dbReference type="PANTHER" id="PTHR10794">
    <property type="entry name" value="ABHYDROLASE DOMAIN-CONTAINING PROTEIN"/>
    <property type="match status" value="1"/>
</dbReference>
<dbReference type="Gene3D" id="3.40.50.1820">
    <property type="entry name" value="alpha/beta hydrolase"/>
    <property type="match status" value="1"/>
</dbReference>
<reference evidence="4 5" key="1">
    <citation type="submission" date="2016-10" db="EMBL/GenBank/DDBJ databases">
        <authorList>
            <person name="de Groot N.N."/>
        </authorList>
    </citation>
    <scope>NUCLEOTIDE SEQUENCE [LARGE SCALE GENOMIC DNA]</scope>
    <source>
        <strain evidence="4 5">Nv1</strain>
    </source>
</reference>
<proteinExistence type="inferred from homology"/>
<dbReference type="InterPro" id="IPR050960">
    <property type="entry name" value="AB_hydrolase_4_sf"/>
</dbReference>
<dbReference type="Proteomes" id="UP000198620">
    <property type="component" value="Unassembled WGS sequence"/>
</dbReference>
<dbReference type="PIRSF" id="PIRSF005211">
    <property type="entry name" value="Ab_hydro_YheT"/>
    <property type="match status" value="1"/>
</dbReference>
<feature type="active site" description="Charge relay system" evidence="2">
    <location>
        <position position="148"/>
    </location>
</feature>
<dbReference type="EMBL" id="FOBH01000004">
    <property type="protein sequence ID" value="SEK98809.1"/>
    <property type="molecule type" value="Genomic_DNA"/>
</dbReference>
<evidence type="ECO:0000313" key="4">
    <source>
        <dbReference type="EMBL" id="SEK98809.1"/>
    </source>
</evidence>
<evidence type="ECO:0000256" key="1">
    <source>
        <dbReference type="ARBA" id="ARBA00010884"/>
    </source>
</evidence>
<feature type="active site" description="Charge relay system" evidence="2">
    <location>
        <position position="275"/>
    </location>
</feature>
<dbReference type="AlphaFoldDB" id="A0A1H7LJ28"/>
<feature type="active site" description="Charge relay system" evidence="2">
    <location>
        <position position="303"/>
    </location>
</feature>
<dbReference type="Pfam" id="PF00561">
    <property type="entry name" value="Abhydrolase_1"/>
    <property type="match status" value="1"/>
</dbReference>
<keyword evidence="5" id="KW-1185">Reference proteome</keyword>
<accession>A0A1H7LJ28</accession>
<organism evidence="4 5">
    <name type="scientific">Nitrosovibrio tenuis</name>
    <dbReference type="NCBI Taxonomy" id="1233"/>
    <lineage>
        <taxon>Bacteria</taxon>
        <taxon>Pseudomonadati</taxon>
        <taxon>Pseudomonadota</taxon>
        <taxon>Betaproteobacteria</taxon>
        <taxon>Nitrosomonadales</taxon>
        <taxon>Nitrosomonadaceae</taxon>
        <taxon>Nitrosovibrio</taxon>
    </lineage>
</organism>